<dbReference type="InterPro" id="IPR051909">
    <property type="entry name" value="MFP_Cation_Efflux"/>
</dbReference>
<keyword evidence="9" id="KW-1185">Reference proteome</keyword>
<proteinExistence type="inferred from homology"/>
<dbReference type="EMBL" id="CP092109">
    <property type="protein sequence ID" value="UWZ80567.1"/>
    <property type="molecule type" value="Genomic_DNA"/>
</dbReference>
<evidence type="ECO:0000259" key="4">
    <source>
        <dbReference type="Pfam" id="PF25869"/>
    </source>
</evidence>
<sequence length="482" mass="54339">MKTSSKTRKILVILAIALALVAGYLVGGGRHLLHDPGVPAETADTGAKVQYTCGMHPFIIQDEPGTCPICGMRLTPMRPGEDKAAPAERRIKHWVSPMDPTYVRDEPGEDYMGHDLVPVYEDGVVPGQILIDPVTMQNMGVRIAPVERRDLTRTIRTVGLVEYEEPRRYMINSKIDGWVERLHVNQTGQTVRRGQALLDIYSPELVSAQEEFLLALRNRDRLAQSPFPEIAAGGERLLEAARTRLKYWDISDRQIEELERTRQVRKTLTLYSPHGGIVTEKAVFQGMRIMGGEDLFQISDLSRVWILTDIYEFEAPWVRAGLNARVELPFAVDVAREGKVAFLYPYLRGETRTLQARIEFDNPDLQLKPGMYANVFIAADPVRDVLAVPRQAVLRSGKRDRVFVALGEGRFEPRTVTIGVTDEEGYMQILSGLRLGEDVVVSAQFMLDSEAKLQEAIEKMMPVPEPVDHEEHEPEIDLEDLF</sequence>
<dbReference type="InterPro" id="IPR058790">
    <property type="entry name" value="BSH_CusB"/>
</dbReference>
<evidence type="ECO:0000259" key="6">
    <source>
        <dbReference type="Pfam" id="PF25954"/>
    </source>
</evidence>
<dbReference type="InterPro" id="IPR058792">
    <property type="entry name" value="Beta-barrel_RND_2"/>
</dbReference>
<organism evidence="8 9">
    <name type="scientific">Geoalkalibacter halelectricus</name>
    <dbReference type="NCBI Taxonomy" id="2847045"/>
    <lineage>
        <taxon>Bacteria</taxon>
        <taxon>Pseudomonadati</taxon>
        <taxon>Thermodesulfobacteriota</taxon>
        <taxon>Desulfuromonadia</taxon>
        <taxon>Desulfuromonadales</taxon>
        <taxon>Geoalkalibacteraceae</taxon>
        <taxon>Geoalkalibacter</taxon>
    </lineage>
</organism>
<evidence type="ECO:0000313" key="8">
    <source>
        <dbReference type="EMBL" id="UWZ80567.1"/>
    </source>
</evidence>
<reference evidence="8" key="1">
    <citation type="journal article" date="2022" name="Environ. Microbiol.">
        <title>Geoalkalibacter halelectricus SAP #1 sp. nov. possessing extracellular electron transfer and mineral#reducing capabilities from a haloalkaline environment.</title>
        <authorList>
            <person name="Yadav S."/>
            <person name="Singh R."/>
            <person name="Sundharam S.S."/>
            <person name="Chaudhary S."/>
            <person name="Krishnamurthi S."/>
            <person name="Patil S.A."/>
        </authorList>
    </citation>
    <scope>NUCLEOTIDE SEQUENCE</scope>
    <source>
        <strain evidence="8">SAP-1</strain>
    </source>
</reference>
<dbReference type="Gene3D" id="2.40.30.170">
    <property type="match status" value="1"/>
</dbReference>
<dbReference type="Pfam" id="PF25975">
    <property type="entry name" value="CzcB_C"/>
    <property type="match status" value="1"/>
</dbReference>
<dbReference type="Pfam" id="PF25954">
    <property type="entry name" value="Beta-barrel_RND_2"/>
    <property type="match status" value="1"/>
</dbReference>
<dbReference type="Pfam" id="PF19335">
    <property type="entry name" value="HMBD"/>
    <property type="match status" value="1"/>
</dbReference>
<feature type="domain" description="CusB-like beta-barrel" evidence="6">
    <location>
        <begin position="303"/>
        <end position="379"/>
    </location>
</feature>
<dbReference type="PANTHER" id="PTHR30097">
    <property type="entry name" value="CATION EFFLUX SYSTEM PROTEIN CUSB"/>
    <property type="match status" value="1"/>
</dbReference>
<evidence type="ECO:0000259" key="3">
    <source>
        <dbReference type="Pfam" id="PF19335"/>
    </source>
</evidence>
<dbReference type="InterPro" id="IPR058649">
    <property type="entry name" value="CzcB_C"/>
</dbReference>
<protein>
    <submittedName>
        <fullName evidence="8">Efflux RND transporter periplasmic adaptor subunit</fullName>
    </submittedName>
</protein>
<dbReference type="Gene3D" id="2.40.50.100">
    <property type="match status" value="1"/>
</dbReference>
<dbReference type="Gene3D" id="6.10.140.730">
    <property type="match status" value="1"/>
</dbReference>
<accession>A0ABY5ZN22</accession>
<evidence type="ECO:0000259" key="7">
    <source>
        <dbReference type="Pfam" id="PF25975"/>
    </source>
</evidence>
<feature type="domain" description="CusB-like barrel-sandwich hybrid" evidence="5">
    <location>
        <begin position="170"/>
        <end position="298"/>
    </location>
</feature>
<evidence type="ECO:0000256" key="1">
    <source>
        <dbReference type="ARBA" id="ARBA00009477"/>
    </source>
</evidence>
<dbReference type="NCBIfam" id="TIGR01730">
    <property type="entry name" value="RND_mfp"/>
    <property type="match status" value="1"/>
</dbReference>
<gene>
    <name evidence="8" type="ORF">L9S41_03990</name>
</gene>
<dbReference type="RefSeq" id="WP_260748924.1">
    <property type="nucleotide sequence ID" value="NZ_CP092109.1"/>
</dbReference>
<dbReference type="Pfam" id="PF25919">
    <property type="entry name" value="BSH_CusB"/>
    <property type="match status" value="1"/>
</dbReference>
<dbReference type="InterPro" id="IPR058791">
    <property type="entry name" value="3HB_CusB"/>
</dbReference>
<dbReference type="PANTHER" id="PTHR30097:SF15">
    <property type="entry name" value="CATION EFFLUX SYSTEM PROTEIN CUSB"/>
    <property type="match status" value="1"/>
</dbReference>
<evidence type="ECO:0000256" key="2">
    <source>
        <dbReference type="ARBA" id="ARBA00022448"/>
    </source>
</evidence>
<feature type="domain" description="CzcB-like C-terminal circularly permuted SH3-like" evidence="7">
    <location>
        <begin position="386"/>
        <end position="447"/>
    </location>
</feature>
<dbReference type="InterPro" id="IPR006143">
    <property type="entry name" value="RND_pump_MFP"/>
</dbReference>
<feature type="domain" description="CusB-like three alpha-helical bundle" evidence="4">
    <location>
        <begin position="204"/>
        <end position="265"/>
    </location>
</feature>
<dbReference type="Proteomes" id="UP001060414">
    <property type="component" value="Chromosome"/>
</dbReference>
<evidence type="ECO:0000259" key="5">
    <source>
        <dbReference type="Pfam" id="PF25919"/>
    </source>
</evidence>
<dbReference type="SUPFAM" id="SSF111369">
    <property type="entry name" value="HlyD-like secretion proteins"/>
    <property type="match status" value="1"/>
</dbReference>
<dbReference type="InterPro" id="IPR045800">
    <property type="entry name" value="HMBD"/>
</dbReference>
<dbReference type="Gene3D" id="2.40.420.20">
    <property type="match status" value="1"/>
</dbReference>
<dbReference type="Pfam" id="PF25869">
    <property type="entry name" value="3HB_CusB"/>
    <property type="match status" value="1"/>
</dbReference>
<keyword evidence="2" id="KW-0813">Transport</keyword>
<comment type="similarity">
    <text evidence="1">Belongs to the membrane fusion protein (MFP) (TC 8.A.1) family.</text>
</comment>
<name>A0ABY5ZN22_9BACT</name>
<evidence type="ECO:0000313" key="9">
    <source>
        <dbReference type="Proteomes" id="UP001060414"/>
    </source>
</evidence>
<feature type="domain" description="Heavy metal binding" evidence="3">
    <location>
        <begin position="51"/>
        <end position="76"/>
    </location>
</feature>